<evidence type="ECO:0000256" key="4">
    <source>
        <dbReference type="RuleBase" id="RU003888"/>
    </source>
</evidence>
<dbReference type="InterPro" id="IPR021131">
    <property type="entry name" value="Ribosomal_uL15/eL18"/>
</dbReference>
<dbReference type="GO" id="GO:0003735">
    <property type="term" value="F:structural constituent of ribosome"/>
    <property type="evidence" value="ECO:0007669"/>
    <property type="project" value="InterPro"/>
</dbReference>
<evidence type="ECO:0000256" key="2">
    <source>
        <dbReference type="ARBA" id="ARBA00022980"/>
    </source>
</evidence>
<organism evidence="7">
    <name type="scientific">Chlamydomonas leiostraca</name>
    <dbReference type="NCBI Taxonomy" id="1034604"/>
    <lineage>
        <taxon>Eukaryota</taxon>
        <taxon>Viridiplantae</taxon>
        <taxon>Chlorophyta</taxon>
        <taxon>core chlorophytes</taxon>
        <taxon>Chlorophyceae</taxon>
        <taxon>CS clade</taxon>
        <taxon>Chlamydomonadales</taxon>
        <taxon>Chlamydomonadaceae</taxon>
        <taxon>Chlamydomonas</taxon>
    </lineage>
</organism>
<dbReference type="InterPro" id="IPR036227">
    <property type="entry name" value="Ribosomal_uL15/eL18_sf"/>
</dbReference>
<keyword evidence="3 4" id="KW-0687">Ribonucleoprotein</keyword>
<evidence type="ECO:0000256" key="5">
    <source>
        <dbReference type="SAM" id="MobiDB-lite"/>
    </source>
</evidence>
<keyword evidence="2 4" id="KW-0689">Ribosomal protein</keyword>
<dbReference type="PROSITE" id="PS00475">
    <property type="entry name" value="RIBOSOMAL_L15"/>
    <property type="match status" value="1"/>
</dbReference>
<dbReference type="Gene3D" id="3.100.10.10">
    <property type="match status" value="1"/>
</dbReference>
<dbReference type="Pfam" id="PF00828">
    <property type="entry name" value="Ribosomal_L27A"/>
    <property type="match status" value="1"/>
</dbReference>
<dbReference type="EMBL" id="HBFB01015121">
    <property type="protein sequence ID" value="CAD8678436.1"/>
    <property type="molecule type" value="Transcribed_RNA"/>
</dbReference>
<feature type="region of interest" description="Disordered" evidence="5">
    <location>
        <begin position="231"/>
        <end position="253"/>
    </location>
</feature>
<evidence type="ECO:0000313" key="7">
    <source>
        <dbReference type="EMBL" id="CAD8678436.1"/>
    </source>
</evidence>
<dbReference type="PANTHER" id="PTHR12934:SF11">
    <property type="entry name" value="LARGE RIBOSOMAL SUBUNIT PROTEIN UL15M"/>
    <property type="match status" value="1"/>
</dbReference>
<evidence type="ECO:0000256" key="3">
    <source>
        <dbReference type="ARBA" id="ARBA00023274"/>
    </source>
</evidence>
<gene>
    <name evidence="7" type="ORF">CLEI1391_LOCUS8521</name>
</gene>
<dbReference type="InterPro" id="IPR001196">
    <property type="entry name" value="Ribosomal_uL15_CS"/>
</dbReference>
<dbReference type="GO" id="GO:0006412">
    <property type="term" value="P:translation"/>
    <property type="evidence" value="ECO:0007669"/>
    <property type="project" value="InterPro"/>
</dbReference>
<dbReference type="PANTHER" id="PTHR12934">
    <property type="entry name" value="50S RIBOSOMAL PROTEIN L15"/>
    <property type="match status" value="1"/>
</dbReference>
<accession>A0A7S0RIS6</accession>
<name>A0A7S0RIS6_9CHLO</name>
<dbReference type="NCBIfam" id="TIGR01071">
    <property type="entry name" value="rplO_bact"/>
    <property type="match status" value="1"/>
</dbReference>
<evidence type="ECO:0000256" key="1">
    <source>
        <dbReference type="ARBA" id="ARBA00007320"/>
    </source>
</evidence>
<evidence type="ECO:0000259" key="6">
    <source>
        <dbReference type="Pfam" id="PF00828"/>
    </source>
</evidence>
<dbReference type="InterPro" id="IPR030878">
    <property type="entry name" value="Ribosomal_uL15"/>
</dbReference>
<dbReference type="AlphaFoldDB" id="A0A7S0RIS6"/>
<sequence length="253" mass="27237">MLASKMSTRAVAPSARCLAVKPFRPLVVEVRAERLKLGNLSPPAGAKRDKARKGRGYGAGQGGTCGFGNRGQKCRSGPSVRTGFEGGQMPLYRRMPKLRGIAGGMGKGEPDFVVVNLKEIAQRYEAGEEVTIDNLKEKGVLRASGKRAKLPLKVLGTGELKGAVTIKAAAFSESAKTKIEAAGAKAELVPQKPKWTRVAHKKMVEALKAEGKDYKEIKLAKRVEALKRKNMVNKKRLQPKKVKAAAPAKGKKN</sequence>
<comment type="similarity">
    <text evidence="1 4">Belongs to the universal ribosomal protein uL15 family.</text>
</comment>
<dbReference type="InterPro" id="IPR005749">
    <property type="entry name" value="Ribosomal_uL15_bac-type"/>
</dbReference>
<protein>
    <recommendedName>
        <fullName evidence="6">Large ribosomal subunit protein uL15/eL18 domain-containing protein</fullName>
    </recommendedName>
</protein>
<feature type="domain" description="Large ribosomal subunit protein uL15/eL18" evidence="6">
    <location>
        <begin position="114"/>
        <end position="187"/>
    </location>
</feature>
<dbReference type="SUPFAM" id="SSF52080">
    <property type="entry name" value="Ribosomal proteins L15p and L18e"/>
    <property type="match status" value="1"/>
</dbReference>
<proteinExistence type="inferred from homology"/>
<dbReference type="GO" id="GO:0022625">
    <property type="term" value="C:cytosolic large ribosomal subunit"/>
    <property type="evidence" value="ECO:0007669"/>
    <property type="project" value="TreeGrafter"/>
</dbReference>
<dbReference type="HAMAP" id="MF_01341">
    <property type="entry name" value="Ribosomal_uL15"/>
    <property type="match status" value="1"/>
</dbReference>
<reference evidence="7" key="1">
    <citation type="submission" date="2021-01" db="EMBL/GenBank/DDBJ databases">
        <authorList>
            <person name="Corre E."/>
            <person name="Pelletier E."/>
            <person name="Niang G."/>
            <person name="Scheremetjew M."/>
            <person name="Finn R."/>
            <person name="Kale V."/>
            <person name="Holt S."/>
            <person name="Cochrane G."/>
            <person name="Meng A."/>
            <person name="Brown T."/>
            <person name="Cohen L."/>
        </authorList>
    </citation>
    <scope>NUCLEOTIDE SEQUENCE</scope>
    <source>
        <strain evidence="7">SAG 11-49</strain>
    </source>
</reference>